<evidence type="ECO:0000256" key="8">
    <source>
        <dbReference type="ARBA" id="ARBA00022723"/>
    </source>
</evidence>
<dbReference type="InterPro" id="IPR011577">
    <property type="entry name" value="Cyt_b561_bac/Ni-Hgenase"/>
</dbReference>
<evidence type="ECO:0000259" key="15">
    <source>
        <dbReference type="Pfam" id="PF01292"/>
    </source>
</evidence>
<evidence type="ECO:0000313" key="17">
    <source>
        <dbReference type="Proteomes" id="UP000000321"/>
    </source>
</evidence>
<comment type="caution">
    <text evidence="16">The sequence shown here is derived from an EMBL/GenBank/DDBJ whole genome shotgun (WGS) entry which is preliminary data.</text>
</comment>
<dbReference type="Proteomes" id="UP000000321">
    <property type="component" value="Unassembled WGS sequence"/>
</dbReference>
<feature type="transmembrane region" description="Helical" evidence="14">
    <location>
        <begin position="172"/>
        <end position="191"/>
    </location>
</feature>
<dbReference type="BioCyc" id="AURANTIMONAS:SI859A1_02596-MONOMER"/>
<evidence type="ECO:0000256" key="2">
    <source>
        <dbReference type="ARBA" id="ARBA00004651"/>
    </source>
</evidence>
<evidence type="ECO:0000313" key="16">
    <source>
        <dbReference type="EMBL" id="EAS51780.1"/>
    </source>
</evidence>
<keyword evidence="6" id="KW-0349">Heme</keyword>
<keyword evidence="12 14" id="KW-0472">Membrane</keyword>
<comment type="cofactor">
    <cofactor evidence="1">
        <name>heme</name>
        <dbReference type="ChEBI" id="CHEBI:30413"/>
    </cofactor>
</comment>
<evidence type="ECO:0000256" key="3">
    <source>
        <dbReference type="ARBA" id="ARBA00010747"/>
    </source>
</evidence>
<dbReference type="SUPFAM" id="SSF81342">
    <property type="entry name" value="Transmembrane di-heme cytochromes"/>
    <property type="match status" value="1"/>
</dbReference>
<dbReference type="GO" id="GO:0022904">
    <property type="term" value="P:respiratory electron transport chain"/>
    <property type="evidence" value="ECO:0007669"/>
    <property type="project" value="InterPro"/>
</dbReference>
<feature type="transmembrane region" description="Helical" evidence="14">
    <location>
        <begin position="124"/>
        <end position="145"/>
    </location>
</feature>
<dbReference type="GO" id="GO:0005886">
    <property type="term" value="C:plasma membrane"/>
    <property type="evidence" value="ECO:0007669"/>
    <property type="project" value="UniProtKB-SubCell"/>
</dbReference>
<feature type="transmembrane region" description="Helical" evidence="14">
    <location>
        <begin position="289"/>
        <end position="309"/>
    </location>
</feature>
<evidence type="ECO:0000256" key="10">
    <source>
        <dbReference type="ARBA" id="ARBA00022989"/>
    </source>
</evidence>
<dbReference type="EMBL" id="AAPJ01000001">
    <property type="protein sequence ID" value="EAS51780.1"/>
    <property type="molecule type" value="Genomic_DNA"/>
</dbReference>
<keyword evidence="11" id="KW-0408">Iron</keyword>
<comment type="subcellular location">
    <subcellularLocation>
        <location evidence="2">Cell membrane</location>
        <topology evidence="2">Multi-pass membrane protein</topology>
    </subcellularLocation>
</comment>
<dbReference type="Pfam" id="PF01292">
    <property type="entry name" value="Ni_hydr_CYTB"/>
    <property type="match status" value="1"/>
</dbReference>
<keyword evidence="10 14" id="KW-1133">Transmembrane helix</keyword>
<name>Q1YLF1_AURMS</name>
<evidence type="ECO:0000256" key="5">
    <source>
        <dbReference type="ARBA" id="ARBA00022475"/>
    </source>
</evidence>
<dbReference type="HOGENOM" id="CLU_047957_2_0_5"/>
<feature type="domain" description="Cytochrome b561 bacterial/Ni-hydrogenase" evidence="15">
    <location>
        <begin position="117"/>
        <end position="323"/>
    </location>
</feature>
<keyword evidence="9" id="KW-0249">Electron transport</keyword>
<evidence type="ECO:0000256" key="13">
    <source>
        <dbReference type="SAM" id="MobiDB-lite"/>
    </source>
</evidence>
<dbReference type="PANTHER" id="PTHR30074">
    <property type="entry name" value="FORMATE DEHYDROGENASE, NITRATE-INDUCIBLE, CYTOCHROME B556 FDN SUBUNIT"/>
    <property type="match status" value="1"/>
</dbReference>
<dbReference type="GO" id="GO:0036397">
    <property type="term" value="F:formate dehydrogenase (quinone) activity"/>
    <property type="evidence" value="ECO:0007669"/>
    <property type="project" value="TreeGrafter"/>
</dbReference>
<dbReference type="GO" id="GO:0009055">
    <property type="term" value="F:electron transfer activity"/>
    <property type="evidence" value="ECO:0007669"/>
    <property type="project" value="InterPro"/>
</dbReference>
<proteinExistence type="inferred from homology"/>
<comment type="similarity">
    <text evidence="3">Belongs to the formate dehydrogenase gamma subunit family.</text>
</comment>
<dbReference type="AlphaFoldDB" id="Q1YLF1"/>
<dbReference type="GO" id="GO:0008863">
    <property type="term" value="F:formate dehydrogenase (NAD+) activity"/>
    <property type="evidence" value="ECO:0007669"/>
    <property type="project" value="InterPro"/>
</dbReference>
<keyword evidence="17" id="KW-1185">Reference proteome</keyword>
<keyword evidence="4" id="KW-0813">Transport</keyword>
<dbReference type="GO" id="GO:0009061">
    <property type="term" value="P:anaerobic respiration"/>
    <property type="evidence" value="ECO:0007669"/>
    <property type="project" value="TreeGrafter"/>
</dbReference>
<dbReference type="InterPro" id="IPR006471">
    <property type="entry name" value="Formate_DH_gsu"/>
</dbReference>
<keyword evidence="7 14" id="KW-0812">Transmembrane</keyword>
<reference evidence="16 17" key="1">
    <citation type="journal article" date="2008" name="Appl. Environ. Microbiol.">
        <title>Genomic insights into Mn(II) oxidation by the marine alphaproteobacterium Aurantimonas sp. strain SI85-9A1.</title>
        <authorList>
            <person name="Dick G.J."/>
            <person name="Podell S."/>
            <person name="Johnson H.A."/>
            <person name="Rivera-Espinoza Y."/>
            <person name="Bernier-Latmani R."/>
            <person name="McCarthy J.K."/>
            <person name="Torpey J.W."/>
            <person name="Clement B.G."/>
            <person name="Gaasterland T."/>
            <person name="Tebo B.M."/>
        </authorList>
    </citation>
    <scope>NUCLEOTIDE SEQUENCE [LARGE SCALE GENOMIC DNA]</scope>
    <source>
        <strain evidence="16 17">SI85-9A1</strain>
    </source>
</reference>
<feature type="region of interest" description="Disordered" evidence="13">
    <location>
        <begin position="1"/>
        <end position="30"/>
    </location>
</feature>
<dbReference type="GO" id="GO:0009326">
    <property type="term" value="C:formate dehydrogenase complex"/>
    <property type="evidence" value="ECO:0007669"/>
    <property type="project" value="InterPro"/>
</dbReference>
<evidence type="ECO:0000256" key="12">
    <source>
        <dbReference type="ARBA" id="ARBA00023136"/>
    </source>
</evidence>
<evidence type="ECO:0000256" key="14">
    <source>
        <dbReference type="SAM" id="Phobius"/>
    </source>
</evidence>
<feature type="transmembrane region" description="Helical" evidence="14">
    <location>
        <begin position="82"/>
        <end position="104"/>
    </location>
</feature>
<protein>
    <submittedName>
        <fullName evidence="16">Formate dehydrogenase, gamma subunit</fullName>
    </submittedName>
</protein>
<dbReference type="GO" id="GO:0046872">
    <property type="term" value="F:metal ion binding"/>
    <property type="evidence" value="ECO:0007669"/>
    <property type="project" value="UniProtKB-KW"/>
</dbReference>
<evidence type="ECO:0000256" key="9">
    <source>
        <dbReference type="ARBA" id="ARBA00022982"/>
    </source>
</evidence>
<dbReference type="InterPro" id="IPR051817">
    <property type="entry name" value="FDH_cytochrome_b556_subunit"/>
</dbReference>
<evidence type="ECO:0000256" key="7">
    <source>
        <dbReference type="ARBA" id="ARBA00022692"/>
    </source>
</evidence>
<dbReference type="Gene3D" id="1.20.950.20">
    <property type="entry name" value="Transmembrane di-heme cytochromes, Chain C"/>
    <property type="match status" value="1"/>
</dbReference>
<accession>Q1YLF1</accession>
<evidence type="ECO:0000256" key="4">
    <source>
        <dbReference type="ARBA" id="ARBA00022448"/>
    </source>
</evidence>
<evidence type="ECO:0000256" key="11">
    <source>
        <dbReference type="ARBA" id="ARBA00023004"/>
    </source>
</evidence>
<gene>
    <name evidence="16" type="ORF">SI859A1_02596</name>
</gene>
<evidence type="ECO:0000256" key="6">
    <source>
        <dbReference type="ARBA" id="ARBA00022617"/>
    </source>
</evidence>
<feature type="transmembrane region" description="Helical" evidence="14">
    <location>
        <begin position="226"/>
        <end position="246"/>
    </location>
</feature>
<dbReference type="GO" id="GO:0015944">
    <property type="term" value="P:formate oxidation"/>
    <property type="evidence" value="ECO:0007669"/>
    <property type="project" value="TreeGrafter"/>
</dbReference>
<keyword evidence="8" id="KW-0479">Metal-binding</keyword>
<dbReference type="NCBIfam" id="TIGR01583">
    <property type="entry name" value="formate-DH-gamm"/>
    <property type="match status" value="1"/>
</dbReference>
<dbReference type="PANTHER" id="PTHR30074:SF6">
    <property type="entry name" value="FORMATE DEHYDROGENASE GAMMA SUBUNIT"/>
    <property type="match status" value="1"/>
</dbReference>
<organism evidence="16 17">
    <name type="scientific">Aurantimonas manganoxydans (strain ATCC BAA-1229 / DSM 21871 / SI85-9A1)</name>
    <dbReference type="NCBI Taxonomy" id="287752"/>
    <lineage>
        <taxon>Bacteria</taxon>
        <taxon>Pseudomonadati</taxon>
        <taxon>Pseudomonadota</taxon>
        <taxon>Alphaproteobacteria</taxon>
        <taxon>Hyphomicrobiales</taxon>
        <taxon>Aurantimonadaceae</taxon>
        <taxon>Aurantimonas</taxon>
    </lineage>
</organism>
<dbReference type="InterPro" id="IPR016174">
    <property type="entry name" value="Di-haem_cyt_TM"/>
</dbReference>
<keyword evidence="5" id="KW-1003">Cell membrane</keyword>
<sequence>MLFAAAGSSHAQSSVRPPDNASPTGGAVPGDALGTTSDAEIWRSVRQGISGGVSIPDKKASVLVQSEGESWRLLRNGPMFDYLGLAMIGMLVLLAVFFAVRGRIRVQHGLAGVTIKRFGLIERTAHWVMALSFIILAISGLNISYGRELIMPLIGKELFGPMSGFLKMSHNYVAFAFMAGLVVAFVLWIVHNLPSRTDFVWLMKGGGFFSKGAHPPAWKFNAGQKVIFWLVMIGGLSLSVSGWALLFPFEHGFFGDTFTALAGIGLDVPAWLGLPQPPYSVIQEQQFNTIWHAVMAVFMVCVIFGHIYIGTIGMEGAFDAMGSGDVDLNWAREHHALWVDEVLKKDGRPEAGAHPAPAE</sequence>
<evidence type="ECO:0000256" key="1">
    <source>
        <dbReference type="ARBA" id="ARBA00001971"/>
    </source>
</evidence>